<gene>
    <name evidence="20" type="ORF">LSTR_LSTR007983</name>
</gene>
<dbReference type="SUPFAM" id="SSF47587">
    <property type="entry name" value="Domain of poly(ADP-ribose) polymerase"/>
    <property type="match status" value="1"/>
</dbReference>
<keyword evidence="8" id="KW-0863">Zinc-finger</keyword>
<feature type="domain" description="PARP alpha-helical" evidence="18">
    <location>
        <begin position="670"/>
        <end position="793"/>
    </location>
</feature>
<keyword evidence="12" id="KW-0539">Nucleus</keyword>
<dbReference type="SMART" id="SM00292">
    <property type="entry name" value="BRCT"/>
    <property type="match status" value="1"/>
</dbReference>
<evidence type="ECO:0000256" key="13">
    <source>
        <dbReference type="ARBA" id="ARBA00024347"/>
    </source>
</evidence>
<feature type="domain" description="PARP-type" evidence="16">
    <location>
        <begin position="129"/>
        <end position="218"/>
    </location>
</feature>
<keyword evidence="5" id="KW-0479">Metal-binding</keyword>
<dbReference type="CDD" id="cd08001">
    <property type="entry name" value="WGR_PARP1_like"/>
    <property type="match status" value="1"/>
</dbReference>
<keyword evidence="3" id="KW-0328">Glycosyltransferase</keyword>
<evidence type="ECO:0000259" key="17">
    <source>
        <dbReference type="PROSITE" id="PS50172"/>
    </source>
</evidence>
<dbReference type="Gene3D" id="3.30.1740.10">
    <property type="entry name" value="Zinc finger, PARP-type"/>
    <property type="match status" value="2"/>
</dbReference>
<dbReference type="PANTHER" id="PTHR10459:SF112">
    <property type="entry name" value="POLY [ADP-RIBOSE] POLYMERASE 1"/>
    <property type="match status" value="1"/>
</dbReference>
<dbReference type="GO" id="GO:0003677">
    <property type="term" value="F:DNA binding"/>
    <property type="evidence" value="ECO:0007669"/>
    <property type="project" value="UniProtKB-KW"/>
</dbReference>
<feature type="region of interest" description="Disordered" evidence="15">
    <location>
        <begin position="92"/>
        <end position="118"/>
    </location>
</feature>
<dbReference type="FunCoup" id="A0A482X4T0">
    <property type="interactions" value="489"/>
</dbReference>
<dbReference type="Pfam" id="PF08063">
    <property type="entry name" value="Zn_ribbon_PADR1"/>
    <property type="match status" value="1"/>
</dbReference>
<evidence type="ECO:0000313" key="21">
    <source>
        <dbReference type="Proteomes" id="UP000291343"/>
    </source>
</evidence>
<evidence type="ECO:0000256" key="7">
    <source>
        <dbReference type="ARBA" id="ARBA00022765"/>
    </source>
</evidence>
<dbReference type="SUPFAM" id="SSF142921">
    <property type="entry name" value="WGR domain-like"/>
    <property type="match status" value="1"/>
</dbReference>
<dbReference type="OrthoDB" id="429950at2759"/>
<dbReference type="Pfam" id="PF02877">
    <property type="entry name" value="PARP_reg"/>
    <property type="match status" value="1"/>
</dbReference>
<evidence type="ECO:0000256" key="11">
    <source>
        <dbReference type="ARBA" id="ARBA00023125"/>
    </source>
</evidence>
<dbReference type="SMART" id="SM00773">
    <property type="entry name" value="WGR"/>
    <property type="match status" value="1"/>
</dbReference>
<comment type="similarity">
    <text evidence="13">Belongs to the ARTD/PARP family.</text>
</comment>
<dbReference type="InterPro" id="IPR036420">
    <property type="entry name" value="BRCT_dom_sf"/>
</dbReference>
<feature type="domain" description="PARP-type" evidence="16">
    <location>
        <begin position="13"/>
        <end position="95"/>
    </location>
</feature>
<organism evidence="20 21">
    <name type="scientific">Laodelphax striatellus</name>
    <name type="common">Small brown planthopper</name>
    <name type="synonym">Delphax striatella</name>
    <dbReference type="NCBI Taxonomy" id="195883"/>
    <lineage>
        <taxon>Eukaryota</taxon>
        <taxon>Metazoa</taxon>
        <taxon>Ecdysozoa</taxon>
        <taxon>Arthropoda</taxon>
        <taxon>Hexapoda</taxon>
        <taxon>Insecta</taxon>
        <taxon>Pterygota</taxon>
        <taxon>Neoptera</taxon>
        <taxon>Paraneoptera</taxon>
        <taxon>Hemiptera</taxon>
        <taxon>Auchenorrhyncha</taxon>
        <taxon>Fulgoroidea</taxon>
        <taxon>Delphacidae</taxon>
        <taxon>Criomorphinae</taxon>
        <taxon>Laodelphax</taxon>
    </lineage>
</organism>
<dbReference type="InterPro" id="IPR038650">
    <property type="entry name" value="PADR1_C_dom_sf"/>
</dbReference>
<dbReference type="EMBL" id="QKKF02017834">
    <property type="protein sequence ID" value="RZF40692.1"/>
    <property type="molecule type" value="Genomic_DNA"/>
</dbReference>
<reference evidence="20 21" key="1">
    <citation type="journal article" date="2017" name="Gigascience">
        <title>Genome sequence of the small brown planthopper, Laodelphax striatellus.</title>
        <authorList>
            <person name="Zhu J."/>
            <person name="Jiang F."/>
            <person name="Wang X."/>
            <person name="Yang P."/>
            <person name="Bao Y."/>
            <person name="Zhao W."/>
            <person name="Wang W."/>
            <person name="Lu H."/>
            <person name="Wang Q."/>
            <person name="Cui N."/>
            <person name="Li J."/>
            <person name="Chen X."/>
            <person name="Luo L."/>
            <person name="Yu J."/>
            <person name="Kang L."/>
            <person name="Cui F."/>
        </authorList>
    </citation>
    <scope>NUCLEOTIDE SEQUENCE [LARGE SCALE GENOMIC DNA]</scope>
    <source>
        <strain evidence="20">Lst14</strain>
    </source>
</reference>
<feature type="domain" description="BRCT" evidence="17">
    <location>
        <begin position="397"/>
        <end position="476"/>
    </location>
</feature>
<evidence type="ECO:0000256" key="9">
    <source>
        <dbReference type="ARBA" id="ARBA00022833"/>
    </source>
</evidence>
<evidence type="ECO:0000256" key="14">
    <source>
        <dbReference type="ARBA" id="ARBA00033987"/>
    </source>
</evidence>
<dbReference type="Gene3D" id="2.20.25.630">
    <property type="match status" value="1"/>
</dbReference>
<dbReference type="Pfam" id="PF05406">
    <property type="entry name" value="WGR"/>
    <property type="match status" value="1"/>
</dbReference>
<dbReference type="InParanoid" id="A0A482X4T0"/>
<dbReference type="InterPro" id="IPR012982">
    <property type="entry name" value="PARP1-like_PADR1_Zn_ribbon"/>
</dbReference>
<dbReference type="InterPro" id="IPR050800">
    <property type="entry name" value="ARTD/PARP"/>
</dbReference>
<dbReference type="GO" id="GO:0005730">
    <property type="term" value="C:nucleolus"/>
    <property type="evidence" value="ECO:0007669"/>
    <property type="project" value="TreeGrafter"/>
</dbReference>
<dbReference type="InterPro" id="IPR036616">
    <property type="entry name" value="Poly(ADP-ribose)pol_reg_dom_sf"/>
</dbReference>
<dbReference type="Gene3D" id="1.10.20.130">
    <property type="match status" value="1"/>
</dbReference>
<dbReference type="PROSITE" id="PS50064">
    <property type="entry name" value="ZF_PARP_2"/>
    <property type="match status" value="2"/>
</dbReference>
<keyword evidence="11" id="KW-0238">DNA-binding</keyword>
<comment type="subcellular location">
    <subcellularLocation>
        <location evidence="1">Nucleus</location>
    </subcellularLocation>
</comment>
<dbReference type="PROSITE" id="PS51977">
    <property type="entry name" value="WGR"/>
    <property type="match status" value="1"/>
</dbReference>
<evidence type="ECO:0000256" key="6">
    <source>
        <dbReference type="ARBA" id="ARBA00022737"/>
    </source>
</evidence>
<dbReference type="InterPro" id="IPR049296">
    <property type="entry name" value="PARP1-like_PADR1_N"/>
</dbReference>
<dbReference type="SMART" id="SM01336">
    <property type="entry name" value="zf-PARP"/>
    <property type="match status" value="2"/>
</dbReference>
<dbReference type="GO" id="GO:0003950">
    <property type="term" value="F:NAD+ poly-ADP-ribosyltransferase activity"/>
    <property type="evidence" value="ECO:0007669"/>
    <property type="project" value="UniProtKB-EC"/>
</dbReference>
<dbReference type="PROSITE" id="PS00347">
    <property type="entry name" value="ZF_PARP_1"/>
    <property type="match status" value="1"/>
</dbReference>
<feature type="compositionally biased region" description="Basic residues" evidence="15">
    <location>
        <begin position="106"/>
        <end position="118"/>
    </location>
</feature>
<protein>
    <recommendedName>
        <fullName evidence="2">NAD(+) ADP-ribosyltransferase</fullName>
        <ecNumber evidence="2">2.4.2.30</ecNumber>
    </recommendedName>
</protein>
<keyword evidence="10" id="KW-0520">NAD</keyword>
<dbReference type="SUPFAM" id="SSF57716">
    <property type="entry name" value="Glucocorticoid receptor-like (DNA-binding domain)"/>
    <property type="match status" value="2"/>
</dbReference>
<dbReference type="InterPro" id="IPR001510">
    <property type="entry name" value="Znf_PARP"/>
</dbReference>
<feature type="domain" description="WGR" evidence="19">
    <location>
        <begin position="548"/>
        <end position="647"/>
    </location>
</feature>
<comment type="catalytic activity">
    <reaction evidence="14">
        <text>NAD(+) + (ADP-D-ribosyl)n-acceptor = nicotinamide + (ADP-D-ribosyl)n+1-acceptor + H(+).</text>
        <dbReference type="EC" id="2.4.2.30"/>
    </reaction>
</comment>
<dbReference type="Pfam" id="PF00645">
    <property type="entry name" value="zf-PARP"/>
    <property type="match status" value="2"/>
</dbReference>
<dbReference type="InterPro" id="IPR008893">
    <property type="entry name" value="WGR_domain"/>
</dbReference>
<dbReference type="SMR" id="A0A482X4T0"/>
<feature type="region of interest" description="Disordered" evidence="15">
    <location>
        <begin position="377"/>
        <end position="398"/>
    </location>
</feature>
<keyword evidence="7" id="KW-0013">ADP-ribosylation</keyword>
<dbReference type="InterPro" id="IPR001357">
    <property type="entry name" value="BRCT_dom"/>
</dbReference>
<sequence length="803" mass="90663">MPSDDEDVLDYPYKAEYAKSGRASCRGCKSTIEKGTLRMAVMVKSPMFDGKMAYWYHYMCFFAKQKPKSIGDIAHYADLRWEDQQKIEKKIAEISSGPAVDEKPAKGKGKKAATKRGKQTAATNELKDFLVEYAKSSRATCKGCDEKIVKEEVRISKKEYESNEAKRFGGIPQWHHPECFTKLRAELAFFVSGDQLPGFDTLKDDDKNMIKKLLPKIDVKKEDTVDGEAPAKKAKVEKTEATVDEAALKKQSQLLFKNRDLLKMVSEEKKRFLQDLLEFNNQQIPTGVDRMLDRLADLMSFGVPAACTKCKSTNLLFKTGIGYVCHGDLTEWVKCQEIYEKPKRTAFKLPKEIKKNCPELAKIKYKPADRLFVKCAPSTSTSSTKQENGSQPKVQSGRSYPLKGMEFMISGLPKEKTSSLKREVEKLGGKIVPKVHENLAAVISTEGGLDKMSEDRKSFLETEGIQVVPVEFIEKCAKGDICDHIMESSIVSWGKNPKKRIEKTLDQHTKSQALKSGKSMYSKSGSSKVKLKVQGGTAVDPDSGLVDEAHVYKKGDDIYSVVLGLTDVQRDKNSFYKLQILESNDTKKKKYWLFRSWGRIGTPIGGDKVDSYSRLDEAISTFCRLFEEKSGNIWELHKHFEKVPGKMYILDMDYGDHKQGNELSSLNANDSKLSKPVQELLLMLFDMNLMKKAMVEFELDLEKMPLGKISKSQILKAYSVLSKLQGLIEKNDGELKVNQKPFLIEATNQFYTLVPHFFGTDKPTLLDDIEIIKAQKCSEWQVVSFESMELMISGLAKGKDFLS</sequence>
<dbReference type="EC" id="2.4.2.30" evidence="2"/>
<dbReference type="Gene3D" id="1.20.142.10">
    <property type="entry name" value="Poly(ADP-ribose) polymerase, regulatory domain"/>
    <property type="match status" value="1"/>
</dbReference>
<evidence type="ECO:0000256" key="1">
    <source>
        <dbReference type="ARBA" id="ARBA00004123"/>
    </source>
</evidence>
<evidence type="ECO:0000259" key="18">
    <source>
        <dbReference type="PROSITE" id="PS51060"/>
    </source>
</evidence>
<dbReference type="Gene3D" id="3.40.50.10190">
    <property type="entry name" value="BRCT domain"/>
    <property type="match status" value="1"/>
</dbReference>
<name>A0A482X4T0_LAOST</name>
<dbReference type="PROSITE" id="PS50172">
    <property type="entry name" value="BRCT"/>
    <property type="match status" value="1"/>
</dbReference>
<evidence type="ECO:0000259" key="16">
    <source>
        <dbReference type="PROSITE" id="PS50064"/>
    </source>
</evidence>
<keyword evidence="6" id="KW-0677">Repeat</keyword>
<dbReference type="InterPro" id="IPR036957">
    <property type="entry name" value="Znf_PARP_sf"/>
</dbReference>
<keyword evidence="21" id="KW-1185">Reference proteome</keyword>
<evidence type="ECO:0000256" key="15">
    <source>
        <dbReference type="SAM" id="MobiDB-lite"/>
    </source>
</evidence>
<evidence type="ECO:0000256" key="5">
    <source>
        <dbReference type="ARBA" id="ARBA00022723"/>
    </source>
</evidence>
<dbReference type="AlphaFoldDB" id="A0A482X4T0"/>
<keyword evidence="4" id="KW-0808">Transferase</keyword>
<evidence type="ECO:0000313" key="20">
    <source>
        <dbReference type="EMBL" id="RZF40692.1"/>
    </source>
</evidence>
<evidence type="ECO:0000256" key="3">
    <source>
        <dbReference type="ARBA" id="ARBA00022676"/>
    </source>
</evidence>
<dbReference type="InterPro" id="IPR004102">
    <property type="entry name" value="Poly(ADP-ribose)pol_reg_dom"/>
</dbReference>
<dbReference type="Proteomes" id="UP000291343">
    <property type="component" value="Unassembled WGS sequence"/>
</dbReference>
<evidence type="ECO:0000256" key="2">
    <source>
        <dbReference type="ARBA" id="ARBA00012020"/>
    </source>
</evidence>
<dbReference type="STRING" id="195883.A0A482X4T0"/>
<dbReference type="PANTHER" id="PTHR10459">
    <property type="entry name" value="DNA LIGASE"/>
    <property type="match status" value="1"/>
</dbReference>
<dbReference type="GO" id="GO:0006302">
    <property type="term" value="P:double-strand break repair"/>
    <property type="evidence" value="ECO:0007669"/>
    <property type="project" value="TreeGrafter"/>
</dbReference>
<evidence type="ECO:0000256" key="8">
    <source>
        <dbReference type="ARBA" id="ARBA00022771"/>
    </source>
</evidence>
<dbReference type="SMART" id="SM01335">
    <property type="entry name" value="PADR1"/>
    <property type="match status" value="1"/>
</dbReference>
<dbReference type="InterPro" id="IPR036930">
    <property type="entry name" value="WGR_dom_sf"/>
</dbReference>
<dbReference type="GO" id="GO:0070212">
    <property type="term" value="P:protein poly-ADP-ribosylation"/>
    <property type="evidence" value="ECO:0007669"/>
    <property type="project" value="TreeGrafter"/>
</dbReference>
<dbReference type="SUPFAM" id="SSF52113">
    <property type="entry name" value="BRCT domain"/>
    <property type="match status" value="1"/>
</dbReference>
<evidence type="ECO:0000259" key="19">
    <source>
        <dbReference type="PROSITE" id="PS51977"/>
    </source>
</evidence>
<keyword evidence="9" id="KW-0862">Zinc</keyword>
<evidence type="ECO:0000256" key="10">
    <source>
        <dbReference type="ARBA" id="ARBA00023027"/>
    </source>
</evidence>
<dbReference type="PROSITE" id="PS52007">
    <property type="entry name" value="PADR1"/>
    <property type="match status" value="1"/>
</dbReference>
<evidence type="ECO:0000256" key="4">
    <source>
        <dbReference type="ARBA" id="ARBA00022679"/>
    </source>
</evidence>
<evidence type="ECO:0000256" key="12">
    <source>
        <dbReference type="ARBA" id="ARBA00023242"/>
    </source>
</evidence>
<dbReference type="GO" id="GO:0008270">
    <property type="term" value="F:zinc ion binding"/>
    <property type="evidence" value="ECO:0007669"/>
    <property type="project" value="UniProtKB-KW"/>
</dbReference>
<dbReference type="PROSITE" id="PS51060">
    <property type="entry name" value="PARP_ALPHA_HD"/>
    <property type="match status" value="1"/>
</dbReference>
<proteinExistence type="inferred from homology"/>
<dbReference type="Pfam" id="PF21728">
    <property type="entry name" value="PADR1_N"/>
    <property type="match status" value="1"/>
</dbReference>
<dbReference type="GO" id="GO:1990404">
    <property type="term" value="F:NAD+-protein mono-ADP-ribosyltransferase activity"/>
    <property type="evidence" value="ECO:0007669"/>
    <property type="project" value="TreeGrafter"/>
</dbReference>
<accession>A0A482X4T0</accession>
<comment type="caution">
    <text evidence="20">The sequence shown here is derived from an EMBL/GenBank/DDBJ whole genome shotgun (WGS) entry which is preliminary data.</text>
</comment>